<gene>
    <name evidence="2" type="ORF">F0P94_10525</name>
</gene>
<dbReference type="Pfam" id="PF16980">
    <property type="entry name" value="CitMHS_2"/>
    <property type="match status" value="1"/>
</dbReference>
<keyword evidence="1" id="KW-0472">Membrane</keyword>
<proteinExistence type="predicted"/>
<sequence>MFLLSALMPEIPFFLVIPFLLLIALIATGPVLFSHFWHKYYKVIAVALGLLVLGIYLFALQNHHLPVETLADYASFAIQLSALYVAAGGIYLNVNLNARPFANVLVLFAGACLANIIGTTGASVLLIRPFIRINIHHIKPYQIVFFIFIVSNAGGLLTPLGDPPLFIGFLKGVPFFWTLEHLIFPWLLGVGALCGIFYLIDRRNKEREFYPKADVVLRNEAKTEMYFKGRRNLVWLAVILGAIFIDPKIIDGIPYIPFEGLKISFVRELIQVTTAFFCYRMASKTALEGNHFSFGPILEVVFLFFGIFFTMMPALQYTAHLASKPEFAHLLTPGNTYWAAGMLSGFLDNAPTYANFLSLGMAKYNLNYSNFTNVTNFANGIPDPTTYLLLEAISIGSVMFGAFSYIGNGPNFMVKAIAEEAGIKMPSFFKYIYAYSIPYLLPVLALIWWLVILTR</sequence>
<feature type="transmembrane region" description="Helical" evidence="1">
    <location>
        <begin position="39"/>
        <end position="58"/>
    </location>
</feature>
<organism evidence="2 3">
    <name type="scientific">Adhaeribacter soli</name>
    <dbReference type="NCBI Taxonomy" id="2607655"/>
    <lineage>
        <taxon>Bacteria</taxon>
        <taxon>Pseudomonadati</taxon>
        <taxon>Bacteroidota</taxon>
        <taxon>Cytophagia</taxon>
        <taxon>Cytophagales</taxon>
        <taxon>Hymenobacteraceae</taxon>
        <taxon>Adhaeribacter</taxon>
    </lineage>
</organism>
<keyword evidence="1" id="KW-0812">Transmembrane</keyword>
<dbReference type="RefSeq" id="WP_150903841.1">
    <property type="nucleotide sequence ID" value="NZ_VTWT01000005.1"/>
</dbReference>
<evidence type="ECO:0000313" key="2">
    <source>
        <dbReference type="EMBL" id="KAA9333675.1"/>
    </source>
</evidence>
<feature type="transmembrane region" description="Helical" evidence="1">
    <location>
        <begin position="104"/>
        <end position="131"/>
    </location>
</feature>
<feature type="transmembrane region" description="Helical" evidence="1">
    <location>
        <begin position="232"/>
        <end position="250"/>
    </location>
</feature>
<protein>
    <submittedName>
        <fullName evidence="2">Citrate transporter</fullName>
    </submittedName>
</protein>
<keyword evidence="1" id="KW-1133">Transmembrane helix</keyword>
<evidence type="ECO:0000313" key="3">
    <source>
        <dbReference type="Proteomes" id="UP000326570"/>
    </source>
</evidence>
<keyword evidence="3" id="KW-1185">Reference proteome</keyword>
<name>A0A5N1IU11_9BACT</name>
<feature type="transmembrane region" description="Helical" evidence="1">
    <location>
        <begin position="387"/>
        <end position="407"/>
    </location>
</feature>
<feature type="transmembrane region" description="Helical" evidence="1">
    <location>
        <begin position="294"/>
        <end position="315"/>
    </location>
</feature>
<feature type="transmembrane region" description="Helical" evidence="1">
    <location>
        <begin position="181"/>
        <end position="200"/>
    </location>
</feature>
<reference evidence="2 3" key="1">
    <citation type="submission" date="2019-09" db="EMBL/GenBank/DDBJ databases">
        <title>Genome sequence of Adhaeribacter sp. M2.</title>
        <authorList>
            <person name="Srinivasan S."/>
        </authorList>
    </citation>
    <scope>NUCLEOTIDE SEQUENCE [LARGE SCALE GENOMIC DNA]</scope>
    <source>
        <strain evidence="2 3">M2</strain>
    </source>
</reference>
<dbReference type="Proteomes" id="UP000326570">
    <property type="component" value="Unassembled WGS sequence"/>
</dbReference>
<feature type="transmembrane region" description="Helical" evidence="1">
    <location>
        <begin position="12"/>
        <end position="33"/>
    </location>
</feature>
<comment type="caution">
    <text evidence="2">The sequence shown here is derived from an EMBL/GenBank/DDBJ whole genome shotgun (WGS) entry which is preliminary data.</text>
</comment>
<feature type="transmembrane region" description="Helical" evidence="1">
    <location>
        <begin position="70"/>
        <end position="92"/>
    </location>
</feature>
<evidence type="ECO:0000256" key="1">
    <source>
        <dbReference type="SAM" id="Phobius"/>
    </source>
</evidence>
<dbReference type="AlphaFoldDB" id="A0A5N1IU11"/>
<accession>A0A5N1IU11</accession>
<feature type="transmembrane region" description="Helical" evidence="1">
    <location>
        <begin position="428"/>
        <end position="451"/>
    </location>
</feature>
<dbReference type="InterPro" id="IPR031566">
    <property type="entry name" value="CitMHS_2"/>
</dbReference>
<dbReference type="EMBL" id="VTWT01000005">
    <property type="protein sequence ID" value="KAA9333675.1"/>
    <property type="molecule type" value="Genomic_DNA"/>
</dbReference>
<feature type="transmembrane region" description="Helical" evidence="1">
    <location>
        <begin position="143"/>
        <end position="161"/>
    </location>
</feature>